<dbReference type="EMBL" id="LT670849">
    <property type="protein sequence ID" value="SHN66150.1"/>
    <property type="molecule type" value="Genomic_DNA"/>
</dbReference>
<feature type="compositionally biased region" description="Basic residues" evidence="1">
    <location>
        <begin position="1"/>
        <end position="22"/>
    </location>
</feature>
<feature type="compositionally biased region" description="Polar residues" evidence="1">
    <location>
        <begin position="49"/>
        <end position="60"/>
    </location>
</feature>
<dbReference type="Pfam" id="PF11994">
    <property type="entry name" value="DUF3489"/>
    <property type="match status" value="1"/>
</dbReference>
<evidence type="ECO:0000256" key="1">
    <source>
        <dbReference type="SAM" id="MobiDB-lite"/>
    </source>
</evidence>
<gene>
    <name evidence="2" type="ORF">SAMN05444170_0860</name>
</gene>
<evidence type="ECO:0000313" key="2">
    <source>
        <dbReference type="EMBL" id="SHN66150.1"/>
    </source>
</evidence>
<feature type="region of interest" description="Disordered" evidence="1">
    <location>
        <begin position="1"/>
        <end position="60"/>
    </location>
</feature>
<dbReference type="AlphaFoldDB" id="A0A1M7T5X0"/>
<protein>
    <recommendedName>
        <fullName evidence="4">DUF3489 domain-containing protein</fullName>
    </recommendedName>
</protein>
<dbReference type="InterPro" id="IPR021880">
    <property type="entry name" value="DUF3489"/>
</dbReference>
<sequence>MATSKKAKPAKRSATTSRKKKPATIARGRSPAKATTSGLRSRSEAKSAATLTAKHSSTKQETVLGMLRQPKGSTVAAIAKATGWQQHSVRGFLAGVVKKKLRLKLESKVVGEQRVYSLPKADASL</sequence>
<keyword evidence="3" id="KW-1185">Reference proteome</keyword>
<organism evidence="2 3">
    <name type="scientific">Bradyrhizobium erythrophlei</name>
    <dbReference type="NCBI Taxonomy" id="1437360"/>
    <lineage>
        <taxon>Bacteria</taxon>
        <taxon>Pseudomonadati</taxon>
        <taxon>Pseudomonadota</taxon>
        <taxon>Alphaproteobacteria</taxon>
        <taxon>Hyphomicrobiales</taxon>
        <taxon>Nitrobacteraceae</taxon>
        <taxon>Bradyrhizobium</taxon>
    </lineage>
</organism>
<dbReference type="Proteomes" id="UP000184096">
    <property type="component" value="Chromosome I"/>
</dbReference>
<evidence type="ECO:0008006" key="4">
    <source>
        <dbReference type="Google" id="ProtNLM"/>
    </source>
</evidence>
<name>A0A1M7T5X0_9BRAD</name>
<accession>A0A1M7T5X0</accession>
<evidence type="ECO:0000313" key="3">
    <source>
        <dbReference type="Proteomes" id="UP000184096"/>
    </source>
</evidence>
<reference evidence="3" key="1">
    <citation type="submission" date="2016-11" db="EMBL/GenBank/DDBJ databases">
        <authorList>
            <person name="Varghese N."/>
            <person name="Submissions S."/>
        </authorList>
    </citation>
    <scope>NUCLEOTIDE SEQUENCE [LARGE SCALE GENOMIC DNA]</scope>
    <source>
        <strain evidence="3">GAS401</strain>
    </source>
</reference>
<proteinExistence type="predicted"/>